<dbReference type="Gene3D" id="3.40.50.1820">
    <property type="entry name" value="alpha/beta hydrolase"/>
    <property type="match status" value="1"/>
</dbReference>
<dbReference type="Pfam" id="PF00326">
    <property type="entry name" value="Peptidase_S9"/>
    <property type="match status" value="1"/>
</dbReference>
<proteinExistence type="predicted"/>
<dbReference type="InterPro" id="IPR052920">
    <property type="entry name" value="DNA-binding_regulatory"/>
</dbReference>
<keyword evidence="3" id="KW-1185">Reference proteome</keyword>
<dbReference type="Proteomes" id="UP000574276">
    <property type="component" value="Unassembled WGS sequence"/>
</dbReference>
<gene>
    <name evidence="2" type="ORF">H0486_07090</name>
</gene>
<name>A0A839JZK7_9FIRM</name>
<reference evidence="2 3" key="1">
    <citation type="submission" date="2020-07" db="EMBL/GenBank/DDBJ databases">
        <title>Characterization and genome sequencing of isolate MD1, a novel member within the family Lachnospiraceae.</title>
        <authorList>
            <person name="Rettenmaier R."/>
            <person name="Di Bello L."/>
            <person name="Zinser C."/>
            <person name="Scheitz K."/>
            <person name="Liebl W."/>
            <person name="Zverlov V."/>
        </authorList>
    </citation>
    <scope>NUCLEOTIDE SEQUENCE [LARGE SCALE GENOMIC DNA]</scope>
    <source>
        <strain evidence="2 3">MD1</strain>
    </source>
</reference>
<keyword evidence="2" id="KW-0378">Hydrolase</keyword>
<dbReference type="PANTHER" id="PTHR43358">
    <property type="entry name" value="ALPHA/BETA-HYDROLASE"/>
    <property type="match status" value="1"/>
</dbReference>
<evidence type="ECO:0000259" key="1">
    <source>
        <dbReference type="Pfam" id="PF00326"/>
    </source>
</evidence>
<evidence type="ECO:0000313" key="3">
    <source>
        <dbReference type="Proteomes" id="UP000574276"/>
    </source>
</evidence>
<sequence length="298" mass="34445">MLIIGLLFEWLWCLSDLVVKPRMLSYDKGFHREAACKKFDLSAYEKARKKSFTIISDFGYPISCEILEPLQRESRWNSGSFSLAVLCHGFGCAKYHSLKYAEIFLELGLSVLIYDHRNHGLSGKAYTSMGYYERYDLKKVLDWCYLQYGENCRIVTHGESMGAATVLLHLGIDSRVKCAIADCAYSDLKQELRHQLKQYYHLPCLLIPIESGLTYLRAGFWYREISPMSVMRDIETPVMFIHGKRDNLVPANMSKLMYSLKKDKKAIYLVAGARHGECVCKNRAGYKMRVENFLKKYL</sequence>
<comment type="caution">
    <text evidence="2">The sequence shown here is derived from an EMBL/GenBank/DDBJ whole genome shotgun (WGS) entry which is preliminary data.</text>
</comment>
<feature type="domain" description="Peptidase S9 prolyl oligopeptidase catalytic" evidence="1">
    <location>
        <begin position="104"/>
        <end position="297"/>
    </location>
</feature>
<dbReference type="RefSeq" id="WP_228352344.1">
    <property type="nucleotide sequence ID" value="NZ_JACEGA010000001.1"/>
</dbReference>
<dbReference type="SUPFAM" id="SSF53474">
    <property type="entry name" value="alpha/beta-Hydrolases"/>
    <property type="match status" value="1"/>
</dbReference>
<dbReference type="EMBL" id="JACEGA010000001">
    <property type="protein sequence ID" value="MBB2182637.1"/>
    <property type="molecule type" value="Genomic_DNA"/>
</dbReference>
<protein>
    <submittedName>
        <fullName evidence="2">Alpha/beta hydrolase</fullName>
    </submittedName>
</protein>
<evidence type="ECO:0000313" key="2">
    <source>
        <dbReference type="EMBL" id="MBB2182637.1"/>
    </source>
</evidence>
<dbReference type="InterPro" id="IPR001375">
    <property type="entry name" value="Peptidase_S9_cat"/>
</dbReference>
<dbReference type="InterPro" id="IPR029058">
    <property type="entry name" value="AB_hydrolase_fold"/>
</dbReference>
<accession>A0A839JZK7</accession>
<dbReference type="PANTHER" id="PTHR43358:SF5">
    <property type="entry name" value="EXPORTED PROTEIN"/>
    <property type="match status" value="1"/>
</dbReference>
<dbReference type="GO" id="GO:0008236">
    <property type="term" value="F:serine-type peptidase activity"/>
    <property type="evidence" value="ECO:0007669"/>
    <property type="project" value="InterPro"/>
</dbReference>
<dbReference type="GO" id="GO:0006508">
    <property type="term" value="P:proteolysis"/>
    <property type="evidence" value="ECO:0007669"/>
    <property type="project" value="InterPro"/>
</dbReference>
<organism evidence="2 3">
    <name type="scientific">Variimorphobacter saccharofermentans</name>
    <dbReference type="NCBI Taxonomy" id="2755051"/>
    <lineage>
        <taxon>Bacteria</taxon>
        <taxon>Bacillati</taxon>
        <taxon>Bacillota</taxon>
        <taxon>Clostridia</taxon>
        <taxon>Lachnospirales</taxon>
        <taxon>Lachnospiraceae</taxon>
        <taxon>Variimorphobacter</taxon>
    </lineage>
</organism>
<dbReference type="AlphaFoldDB" id="A0A839JZK7"/>